<dbReference type="Gene3D" id="3.30.160.60">
    <property type="entry name" value="Classic Zinc Finger"/>
    <property type="match status" value="1"/>
</dbReference>
<dbReference type="CDD" id="cd03244">
    <property type="entry name" value="ABCC_MRP_domain2"/>
    <property type="match status" value="1"/>
</dbReference>
<dbReference type="InterPro" id="IPR036236">
    <property type="entry name" value="Znf_C2H2_sf"/>
</dbReference>
<feature type="domain" description="C2H2-type" evidence="11">
    <location>
        <begin position="242"/>
        <end position="271"/>
    </location>
</feature>
<keyword evidence="15" id="KW-1185">Reference proteome</keyword>
<evidence type="ECO:0000259" key="12">
    <source>
        <dbReference type="PROSITE" id="PS50893"/>
    </source>
</evidence>
<feature type="transmembrane region" description="Helical" evidence="10">
    <location>
        <begin position="1182"/>
        <end position="1202"/>
    </location>
</feature>
<feature type="transmembrane region" description="Helical" evidence="10">
    <location>
        <begin position="1208"/>
        <end position="1227"/>
    </location>
</feature>
<organism evidence="14 15">
    <name type="scientific">Gigaspora margarita</name>
    <dbReference type="NCBI Taxonomy" id="4874"/>
    <lineage>
        <taxon>Eukaryota</taxon>
        <taxon>Fungi</taxon>
        <taxon>Fungi incertae sedis</taxon>
        <taxon>Mucoromycota</taxon>
        <taxon>Glomeromycotina</taxon>
        <taxon>Glomeromycetes</taxon>
        <taxon>Diversisporales</taxon>
        <taxon>Gigasporaceae</taxon>
        <taxon>Gigaspora</taxon>
    </lineage>
</organism>
<feature type="transmembrane region" description="Helical" evidence="10">
    <location>
        <begin position="331"/>
        <end position="351"/>
    </location>
</feature>
<feature type="transmembrane region" description="Helical" evidence="10">
    <location>
        <begin position="643"/>
        <end position="669"/>
    </location>
</feature>
<keyword evidence="8" id="KW-0863">Zinc-finger</keyword>
<dbReference type="InterPro" id="IPR050173">
    <property type="entry name" value="ABC_transporter_C-like"/>
</dbReference>
<feature type="transmembrane region" description="Helical" evidence="10">
    <location>
        <begin position="478"/>
        <end position="498"/>
    </location>
</feature>
<dbReference type="InterPro" id="IPR027417">
    <property type="entry name" value="P-loop_NTPase"/>
</dbReference>
<keyword evidence="5" id="KW-0067">ATP-binding</keyword>
<gene>
    <name evidence="14" type="ORF">GMARGA_LOCUS1939</name>
</gene>
<accession>A0ABM8W0S6</accession>
<feature type="domain" description="ABC transmembrane type-1" evidence="13">
    <location>
        <begin position="1002"/>
        <end position="1219"/>
    </location>
</feature>
<evidence type="ECO:0000256" key="2">
    <source>
        <dbReference type="ARBA" id="ARBA00022448"/>
    </source>
</evidence>
<dbReference type="Pfam" id="PF00664">
    <property type="entry name" value="ABC_membrane"/>
    <property type="match status" value="2"/>
</dbReference>
<dbReference type="Pfam" id="PF00005">
    <property type="entry name" value="ABC_tran"/>
    <property type="match status" value="2"/>
</dbReference>
<dbReference type="InterPro" id="IPR013087">
    <property type="entry name" value="Znf_C2H2_type"/>
</dbReference>
<feature type="transmembrane region" description="Helical" evidence="10">
    <location>
        <begin position="1073"/>
        <end position="1091"/>
    </location>
</feature>
<dbReference type="Gene3D" id="3.40.50.300">
    <property type="entry name" value="P-loop containing nucleotide triphosphate hydrolases"/>
    <property type="match status" value="2"/>
</dbReference>
<feature type="transmembrane region" description="Helical" evidence="10">
    <location>
        <begin position="1031"/>
        <end position="1053"/>
    </location>
</feature>
<evidence type="ECO:0000256" key="9">
    <source>
        <dbReference type="SAM" id="MobiDB-lite"/>
    </source>
</evidence>
<keyword evidence="6 10" id="KW-1133">Transmembrane helix</keyword>
<evidence type="ECO:0000256" key="6">
    <source>
        <dbReference type="ARBA" id="ARBA00022989"/>
    </source>
</evidence>
<keyword evidence="4" id="KW-0547">Nucleotide-binding</keyword>
<keyword evidence="8" id="KW-0862">Zinc</keyword>
<keyword evidence="2" id="KW-0813">Transport</keyword>
<keyword evidence="7 10" id="KW-0472">Membrane</keyword>
<feature type="domain" description="ABC transporter" evidence="12">
    <location>
        <begin position="738"/>
        <end position="968"/>
    </location>
</feature>
<evidence type="ECO:0000256" key="10">
    <source>
        <dbReference type="SAM" id="Phobius"/>
    </source>
</evidence>
<evidence type="ECO:0000256" key="5">
    <source>
        <dbReference type="ARBA" id="ARBA00022840"/>
    </source>
</evidence>
<dbReference type="CDD" id="cd18604">
    <property type="entry name" value="ABC_6TM_VMR1_D2_like"/>
    <property type="match status" value="1"/>
</dbReference>
<evidence type="ECO:0000256" key="4">
    <source>
        <dbReference type="ARBA" id="ARBA00022741"/>
    </source>
</evidence>
<dbReference type="Gene3D" id="1.20.1560.10">
    <property type="entry name" value="ABC transporter type 1, transmembrane domain"/>
    <property type="match status" value="3"/>
</dbReference>
<feature type="domain" description="C2H2-type" evidence="11">
    <location>
        <begin position="272"/>
        <end position="301"/>
    </location>
</feature>
<dbReference type="InterPro" id="IPR011527">
    <property type="entry name" value="ABC1_TM_dom"/>
</dbReference>
<proteinExistence type="predicted"/>
<evidence type="ECO:0000256" key="1">
    <source>
        <dbReference type="ARBA" id="ARBA00004370"/>
    </source>
</evidence>
<evidence type="ECO:0000256" key="3">
    <source>
        <dbReference type="ARBA" id="ARBA00022692"/>
    </source>
</evidence>
<dbReference type="SMART" id="SM00355">
    <property type="entry name" value="ZnF_C2H2"/>
    <property type="match status" value="2"/>
</dbReference>
<feature type="compositionally biased region" description="Acidic residues" evidence="9">
    <location>
        <begin position="1501"/>
        <end position="1511"/>
    </location>
</feature>
<evidence type="ECO:0000256" key="7">
    <source>
        <dbReference type="ARBA" id="ARBA00023136"/>
    </source>
</evidence>
<evidence type="ECO:0000256" key="8">
    <source>
        <dbReference type="PROSITE-ProRule" id="PRU00042"/>
    </source>
</evidence>
<evidence type="ECO:0000313" key="15">
    <source>
        <dbReference type="Proteomes" id="UP000789901"/>
    </source>
</evidence>
<dbReference type="SUPFAM" id="SSF90123">
    <property type="entry name" value="ABC transporter transmembrane region"/>
    <property type="match status" value="2"/>
</dbReference>
<dbReference type="SUPFAM" id="SSF52540">
    <property type="entry name" value="P-loop containing nucleoside triphosphate hydrolases"/>
    <property type="match status" value="2"/>
</dbReference>
<keyword evidence="3 10" id="KW-0812">Transmembrane</keyword>
<comment type="caution">
    <text evidence="14">The sequence shown here is derived from an EMBL/GenBank/DDBJ whole genome shotgun (WGS) entry which is preliminary data.</text>
</comment>
<reference evidence="14 15" key="1">
    <citation type="submission" date="2021-06" db="EMBL/GenBank/DDBJ databases">
        <authorList>
            <person name="Kallberg Y."/>
            <person name="Tangrot J."/>
            <person name="Rosling A."/>
        </authorList>
    </citation>
    <scope>NUCLEOTIDE SEQUENCE [LARGE SCALE GENOMIC DNA]</scope>
    <source>
        <strain evidence="14 15">120-4 pot B 10/14</strain>
    </source>
</reference>
<evidence type="ECO:0000259" key="13">
    <source>
        <dbReference type="PROSITE" id="PS50929"/>
    </source>
</evidence>
<dbReference type="CDD" id="cd18596">
    <property type="entry name" value="ABC_6TM_VMR1_D1_like"/>
    <property type="match status" value="1"/>
</dbReference>
<dbReference type="PROSITE" id="PS50929">
    <property type="entry name" value="ABC_TM1F"/>
    <property type="match status" value="2"/>
</dbReference>
<feature type="domain" description="ABC transporter" evidence="12">
    <location>
        <begin position="1252"/>
        <end position="1494"/>
    </location>
</feature>
<dbReference type="InterPro" id="IPR036640">
    <property type="entry name" value="ABC1_TM_sf"/>
</dbReference>
<evidence type="ECO:0000313" key="14">
    <source>
        <dbReference type="EMBL" id="CAG8495599.1"/>
    </source>
</evidence>
<dbReference type="PROSITE" id="PS50157">
    <property type="entry name" value="ZINC_FINGER_C2H2_2"/>
    <property type="match status" value="2"/>
</dbReference>
<dbReference type="InterPro" id="IPR003439">
    <property type="entry name" value="ABC_transporter-like_ATP-bd"/>
</dbReference>
<name>A0ABM8W0S6_GIGMA</name>
<feature type="transmembrane region" description="Helical" evidence="10">
    <location>
        <begin position="434"/>
        <end position="458"/>
    </location>
</feature>
<evidence type="ECO:0000259" key="11">
    <source>
        <dbReference type="PROSITE" id="PS50157"/>
    </source>
</evidence>
<dbReference type="PROSITE" id="PS50893">
    <property type="entry name" value="ABC_TRANSPORTER_2"/>
    <property type="match status" value="2"/>
</dbReference>
<dbReference type="PROSITE" id="PS00028">
    <property type="entry name" value="ZINC_FINGER_C2H2_1"/>
    <property type="match status" value="2"/>
</dbReference>
<comment type="subcellular location">
    <subcellularLocation>
        <location evidence="1">Membrane</location>
    </subcellularLocation>
</comment>
<dbReference type="Proteomes" id="UP000789901">
    <property type="component" value="Unassembled WGS sequence"/>
</dbReference>
<dbReference type="SMART" id="SM00382">
    <property type="entry name" value="AAA"/>
    <property type="match status" value="2"/>
</dbReference>
<keyword evidence="8" id="KW-0479">Metal-binding</keyword>
<dbReference type="InterPro" id="IPR003593">
    <property type="entry name" value="AAA+_ATPase"/>
</dbReference>
<dbReference type="SUPFAM" id="SSF57667">
    <property type="entry name" value="beta-beta-alpha zinc fingers"/>
    <property type="match status" value="1"/>
</dbReference>
<feature type="region of interest" description="Disordered" evidence="9">
    <location>
        <begin position="1498"/>
        <end position="1520"/>
    </location>
</feature>
<sequence length="1520" mass="174145">MKKLVVNADQLKIRLPEVAGNTVLTICGKTKKVRMRSELSCREDDMIDLVFVDQKNSNNEVAEHILLVDAQDSSKQMSMNDVSKKGSNESNLTHEDIIHNEISKVTDNYHDLDVGQSILTNSSSDVDEGRSCLKGVKEMNKKNIILTKKSARSVSEISLTLNDDSDDSTIYENSDELEYDEILETFESQKDSEHVTQSLEDSLYYDQSDSETERHSIDENHFVSIKIDRDDDNVALGDKKIFSCPSPGCNKSYTYLKSFVLHQQSHNGKKPYVCDEPGCSRDFNTLNSLKNHTRVHSGEKPFKCDYANCQKRNDAKNGTDDGTDDDITERIVFIFAVWNVCTCGVLFVSSFKRPRNPELMYTRNKMISRDTIASLWSFISFSWMAPIIKLSNGHDLTVDDLWELPFRCQVTRCYLEFDQIQNTDLLTRLLRANYVNLVFFIVIAILRSIFSLITPFFLYRLLVYMSDNEAKKYTEEPYIYVFGILCSELASVVFLNQLNYQMSWLNIRVEQMLSLLMYEKQLCLKTTLTKVKGDRSNNVLTTEVYDIAGFFSNLPFLLTIPLEIIAITIFLYYLLGISSIVGVVIMIACLWYNKRYGKHVNRLQKRVKRARSVRTIKMLAWERSFHDKLMLSRQIELDQLQHFFWRTTLLTLLVHLTQFFVTLLTFSFYTIIFKNHLTAPVVFTGFMLFNILKQSMQLYPDLVAELKALVISVRRIEKFLNEIEIQKLSSSNSMTTSIGFTGVNVAWKDDIIRGPNDFVLKNINLKFPIGTLSLVCGHKSSGKTLLLLSLLRETSLLCGTIHFPTAKVAYVPQQPWLENSTIRENILFGSNFEEERYWNVVDACGLLKDFENMEQADFTEYNNKDLELSDEQKVRVALARALYSDAQFLLLDDFLSIMDSTTARQIIKNCIKGPFITGRTVIIVTYYIRDLLDISDYIVILGGGTVIAQGTSGQMLDSEALANEMFRANTDAKHDQVDTITQDAFNQTVEKYDKKIWATYEVLMVGETYWLKEWSDPNSTLFELLYDYDYLIQICFIAIYILIASISALFIIFRMACQLLVSIKGSKTLFSKLLNTILKAPFTFFDTAPFGKVMNRFSKDLVALCLIISNVYINVSRELKRLQSITRSPVVSWFNETNIGITTIRAFAAERRFIKKFIDRLNTSNRTTYLLHMSNRWMHVRIGSIGALASYCVGIFILWQHASIDASLAGFCMIYALGFVPIVAEYVNMPQEPSSMITNTCPPAAWPTDGNIKVFGLTVHYSLNDEPALSDIKFSVKAEEKIGIIGRKGAGKTTLANSFLRLTEATKGQIVIDGIDISTLRLEDLRTRLTIIPQDPILFEGTVRSNLDIREEYNDQDLWESLRRVHLVHFEEENGQILVIGPITSLDDPVNEGGSNFSRGERQLICFARTLLRRSKIVIMDEVTTDLDIEMTNKIQEIIRNEFQHTTVFCISHSFDMIINFDQILVLDEGRVAEFDTPYNLIKNPDSTFRYLCEQTGEMEHEVDEEREEDQQNQPEKSVQ</sequence>
<feature type="transmembrane region" description="Helical" evidence="10">
    <location>
        <begin position="564"/>
        <end position="592"/>
    </location>
</feature>
<feature type="domain" description="ABC transmembrane type-1" evidence="13">
    <location>
        <begin position="438"/>
        <end position="708"/>
    </location>
</feature>
<dbReference type="EMBL" id="CAJVQB010000562">
    <property type="protein sequence ID" value="CAG8495599.1"/>
    <property type="molecule type" value="Genomic_DNA"/>
</dbReference>
<dbReference type="PANTHER" id="PTHR24223">
    <property type="entry name" value="ATP-BINDING CASSETTE SUB-FAMILY C"/>
    <property type="match status" value="1"/>
</dbReference>
<protein>
    <submittedName>
        <fullName evidence="14">25623_t:CDS:1</fullName>
    </submittedName>
</protein>